<evidence type="ECO:0000313" key="1">
    <source>
        <dbReference type="EMBL" id="MCU6796790.1"/>
    </source>
</evidence>
<proteinExistence type="predicted"/>
<sequence>MTTAAPNTKEQANIELVRDFIEAFWNQQKLDCIESVLTADYIDHAYQPHTVDGLKQMAIVLNTAFPDQYSTINEIIAQGNKVMVRMIMRGTHLGEFRGTAPTGNRIEATIYREYVIRDGQIAEHWALFDTAALLRQIGAQLSFDNACKIKKD</sequence>
<name>A0ABT2UQ51_9BACL</name>
<dbReference type="RefSeq" id="WP_262687606.1">
    <property type="nucleotide sequence ID" value="NZ_JAOQIO010000107.1"/>
</dbReference>
<dbReference type="InterPro" id="IPR009959">
    <property type="entry name" value="Cyclase_SnoaL-like"/>
</dbReference>
<dbReference type="Pfam" id="PF07366">
    <property type="entry name" value="SnoaL"/>
    <property type="match status" value="1"/>
</dbReference>
<dbReference type="Proteomes" id="UP001652445">
    <property type="component" value="Unassembled WGS sequence"/>
</dbReference>
<dbReference type="PANTHER" id="PTHR38436">
    <property type="entry name" value="POLYKETIDE CYCLASE SNOAL-LIKE DOMAIN"/>
    <property type="match status" value="1"/>
</dbReference>
<dbReference type="Gene3D" id="3.10.450.50">
    <property type="match status" value="1"/>
</dbReference>
<dbReference type="PANTHER" id="PTHR38436:SF1">
    <property type="entry name" value="ESTER CYCLASE"/>
    <property type="match status" value="1"/>
</dbReference>
<reference evidence="1 2" key="1">
    <citation type="submission" date="2022-09" db="EMBL/GenBank/DDBJ databases">
        <authorList>
            <person name="Han X.L."/>
            <person name="Wang Q."/>
            <person name="Lu T."/>
        </authorList>
    </citation>
    <scope>NUCLEOTIDE SEQUENCE [LARGE SCALE GENOMIC DNA]</scope>
    <source>
        <strain evidence="1 2">WQ 127069</strain>
    </source>
</reference>
<gene>
    <name evidence="1" type="ORF">OB236_32155</name>
</gene>
<accession>A0ABT2UQ51</accession>
<dbReference type="SUPFAM" id="SSF54427">
    <property type="entry name" value="NTF2-like"/>
    <property type="match status" value="1"/>
</dbReference>
<comment type="caution">
    <text evidence="1">The sequence shown here is derived from an EMBL/GenBank/DDBJ whole genome shotgun (WGS) entry which is preliminary data.</text>
</comment>
<organism evidence="1 2">
    <name type="scientific">Paenibacillus baimaensis</name>
    <dbReference type="NCBI Taxonomy" id="2982185"/>
    <lineage>
        <taxon>Bacteria</taxon>
        <taxon>Bacillati</taxon>
        <taxon>Bacillota</taxon>
        <taxon>Bacilli</taxon>
        <taxon>Bacillales</taxon>
        <taxon>Paenibacillaceae</taxon>
        <taxon>Paenibacillus</taxon>
    </lineage>
</organism>
<protein>
    <submittedName>
        <fullName evidence="1">Ester cyclase</fullName>
    </submittedName>
</protein>
<evidence type="ECO:0000313" key="2">
    <source>
        <dbReference type="Proteomes" id="UP001652445"/>
    </source>
</evidence>
<dbReference type="InterPro" id="IPR032710">
    <property type="entry name" value="NTF2-like_dom_sf"/>
</dbReference>
<keyword evidence="2" id="KW-1185">Reference proteome</keyword>
<dbReference type="EMBL" id="JAOQIO010000107">
    <property type="protein sequence ID" value="MCU6796790.1"/>
    <property type="molecule type" value="Genomic_DNA"/>
</dbReference>